<feature type="transmembrane region" description="Helical" evidence="7">
    <location>
        <begin position="15"/>
        <end position="39"/>
    </location>
</feature>
<organism evidence="9 10">
    <name type="scientific">Rhodococcus opacus</name>
    <name type="common">Nocardia opaca</name>
    <dbReference type="NCBI Taxonomy" id="37919"/>
    <lineage>
        <taxon>Bacteria</taxon>
        <taxon>Bacillati</taxon>
        <taxon>Actinomycetota</taxon>
        <taxon>Actinomycetes</taxon>
        <taxon>Mycobacteriales</taxon>
        <taxon>Nocardiaceae</taxon>
        <taxon>Rhodococcus</taxon>
    </lineage>
</organism>
<accession>A0A076EPJ1</accession>
<proteinExistence type="predicted"/>
<evidence type="ECO:0000313" key="9">
    <source>
        <dbReference type="EMBL" id="AII07122.1"/>
    </source>
</evidence>
<comment type="subcellular location">
    <subcellularLocation>
        <location evidence="1">Cell membrane</location>
        <topology evidence="1">Multi-pass membrane protein</topology>
    </subcellularLocation>
</comment>
<evidence type="ECO:0000256" key="4">
    <source>
        <dbReference type="ARBA" id="ARBA00022692"/>
    </source>
</evidence>
<dbReference type="eggNOG" id="COG0577">
    <property type="taxonomic scope" value="Bacteria"/>
</dbReference>
<dbReference type="InterPro" id="IPR051125">
    <property type="entry name" value="ABC-4/HrtB_transporter"/>
</dbReference>
<dbReference type="Pfam" id="PF02687">
    <property type="entry name" value="FtsX"/>
    <property type="match status" value="1"/>
</dbReference>
<evidence type="ECO:0000256" key="3">
    <source>
        <dbReference type="ARBA" id="ARBA00022475"/>
    </source>
</evidence>
<dbReference type="Proteomes" id="UP000028488">
    <property type="component" value="Chromosome"/>
</dbReference>
<evidence type="ECO:0000256" key="6">
    <source>
        <dbReference type="ARBA" id="ARBA00023136"/>
    </source>
</evidence>
<dbReference type="RefSeq" id="WP_128640350.1">
    <property type="nucleotide sequence ID" value="NZ_CP008947.1"/>
</dbReference>
<dbReference type="PANTHER" id="PTHR43738">
    <property type="entry name" value="ABC TRANSPORTER, MEMBRANE PROTEIN"/>
    <property type="match status" value="1"/>
</dbReference>
<sequence>MFVASRDLRAARGRFALISVVVVLIALLVTFLSGLTAGLRHQNVSVVERIDAESVVFAASGDGPSFDESALTSEQVAVWRRSADSVQPIGVGRGSASAVGGVAKGVALVGADSGVGDRAPSAPGTVILGAGAARSLGVGAGDRLTVGDVTFAVTAVRGDDWYGHSPAVWMTLADWQHANPRGGAATVLAVSGGDDATNAVAGTTSRSVADSFSAIGSYASENGSLTLMTVMLFAISALVIGAFFTVWTLQRTPDVATLKALGASTGSLVRDALGQAFVVLLAGVGVGVGTAVVAGSMIGDAVPFVLDVSTTFLPATALVGLGLLGAAFALRFLFTTDPLTALGSTR</sequence>
<keyword evidence="4 7" id="KW-0812">Transmembrane</keyword>
<evidence type="ECO:0000313" key="10">
    <source>
        <dbReference type="Proteomes" id="UP000028488"/>
    </source>
</evidence>
<protein>
    <submittedName>
        <fullName evidence="9">ABC transporter substrate-binding protein</fullName>
    </submittedName>
</protein>
<dbReference type="PANTHER" id="PTHR43738:SF1">
    <property type="entry name" value="HEMIN TRANSPORT SYSTEM PERMEASE PROTEIN HRTB-RELATED"/>
    <property type="match status" value="1"/>
</dbReference>
<feature type="transmembrane region" description="Helical" evidence="7">
    <location>
        <begin position="277"/>
        <end position="299"/>
    </location>
</feature>
<keyword evidence="3" id="KW-1003">Cell membrane</keyword>
<keyword evidence="5 7" id="KW-1133">Transmembrane helix</keyword>
<dbReference type="AlphaFoldDB" id="A0A076EPJ1"/>
<gene>
    <name evidence="9" type="ORF">EP51_21670</name>
</gene>
<keyword evidence="2" id="KW-0813">Transport</keyword>
<dbReference type="GO" id="GO:0005886">
    <property type="term" value="C:plasma membrane"/>
    <property type="evidence" value="ECO:0007669"/>
    <property type="project" value="UniProtKB-SubCell"/>
</dbReference>
<feature type="transmembrane region" description="Helical" evidence="7">
    <location>
        <begin position="311"/>
        <end position="334"/>
    </location>
</feature>
<evidence type="ECO:0000256" key="5">
    <source>
        <dbReference type="ARBA" id="ARBA00022989"/>
    </source>
</evidence>
<feature type="domain" description="ABC3 transporter permease C-terminal" evidence="8">
    <location>
        <begin position="228"/>
        <end position="338"/>
    </location>
</feature>
<reference evidence="9 10" key="1">
    <citation type="submission" date="2014-07" db="EMBL/GenBank/DDBJ databases">
        <title>Genome Sequence of Rhodococcus opacus Strain R7, a Biodegrader of Mono- and Polycyclic Aromatic Hydrocarbons.</title>
        <authorList>
            <person name="Di Gennaro P."/>
            <person name="Zampolli J."/>
            <person name="Presti I."/>
            <person name="Cappelletti M."/>
            <person name="D'Ursi P."/>
            <person name="Orro A."/>
            <person name="Mezzelani A."/>
            <person name="Milanesi L."/>
        </authorList>
    </citation>
    <scope>NUCLEOTIDE SEQUENCE [LARGE SCALE GENOMIC DNA]</scope>
    <source>
        <strain evidence="9 10">R7</strain>
    </source>
</reference>
<evidence type="ECO:0000256" key="1">
    <source>
        <dbReference type="ARBA" id="ARBA00004651"/>
    </source>
</evidence>
<name>A0A076EPJ1_RHOOP</name>
<feature type="transmembrane region" description="Helical" evidence="7">
    <location>
        <begin position="225"/>
        <end position="249"/>
    </location>
</feature>
<evidence type="ECO:0000259" key="8">
    <source>
        <dbReference type="Pfam" id="PF02687"/>
    </source>
</evidence>
<evidence type="ECO:0000256" key="7">
    <source>
        <dbReference type="SAM" id="Phobius"/>
    </source>
</evidence>
<keyword evidence="6 7" id="KW-0472">Membrane</keyword>
<dbReference type="EMBL" id="CP008947">
    <property type="protein sequence ID" value="AII07122.1"/>
    <property type="molecule type" value="Genomic_DNA"/>
</dbReference>
<dbReference type="InterPro" id="IPR003838">
    <property type="entry name" value="ABC3_permease_C"/>
</dbReference>
<evidence type="ECO:0000256" key="2">
    <source>
        <dbReference type="ARBA" id="ARBA00022448"/>
    </source>
</evidence>